<evidence type="ECO:0000259" key="1">
    <source>
        <dbReference type="Pfam" id="PF00326"/>
    </source>
</evidence>
<dbReference type="SUPFAM" id="SSF53474">
    <property type="entry name" value="alpha/beta-Hydrolases"/>
    <property type="match status" value="1"/>
</dbReference>
<name>A0A3B1DI34_9ZZZZ</name>
<dbReference type="Gene3D" id="3.40.50.1820">
    <property type="entry name" value="alpha/beta hydrolase"/>
    <property type="match status" value="1"/>
</dbReference>
<evidence type="ECO:0000313" key="2">
    <source>
        <dbReference type="EMBL" id="VAX40352.1"/>
    </source>
</evidence>
<dbReference type="Pfam" id="PF00326">
    <property type="entry name" value="Peptidase_S9"/>
    <property type="match status" value="1"/>
</dbReference>
<dbReference type="EMBL" id="UOGK01000379">
    <property type="protein sequence ID" value="VAX40352.1"/>
    <property type="molecule type" value="Genomic_DNA"/>
</dbReference>
<dbReference type="GO" id="GO:0006508">
    <property type="term" value="P:proteolysis"/>
    <property type="evidence" value="ECO:0007669"/>
    <property type="project" value="InterPro"/>
</dbReference>
<proteinExistence type="predicted"/>
<accession>A0A3B1DI34</accession>
<dbReference type="AlphaFoldDB" id="A0A3B1DI34"/>
<feature type="domain" description="Peptidase S9 prolyl oligopeptidase catalytic" evidence="1">
    <location>
        <begin position="121"/>
        <end position="275"/>
    </location>
</feature>
<dbReference type="PANTHER" id="PTHR12277:SF81">
    <property type="entry name" value="PROTEIN ABHD13"/>
    <property type="match status" value="1"/>
</dbReference>
<dbReference type="GO" id="GO:0008236">
    <property type="term" value="F:serine-type peptidase activity"/>
    <property type="evidence" value="ECO:0007669"/>
    <property type="project" value="InterPro"/>
</dbReference>
<dbReference type="PANTHER" id="PTHR12277">
    <property type="entry name" value="ALPHA/BETA HYDROLASE DOMAIN-CONTAINING PROTEIN"/>
    <property type="match status" value="1"/>
</dbReference>
<gene>
    <name evidence="2" type="ORF">MNBD_PLANCTO03-2325</name>
</gene>
<sequence length="281" mass="30576">MFFTLFLGILAALSPFLLPGCLEASVFYHPRANHTATPAGYEEVRFPTTDGLSLHGWFLPALGHDPQADPAPTVLHVHGNSGSIAGHRFAVEFLPGEGFNVLLFDYRSFGDSDQAKGYLRREWLVEDTEAALDYLLTREDVDPDRVALFGYSLGAVLGLAVAAEREEVKAVVEYAGFARWEGVAADKAGFLGRWLIAPGFDAVDSVAALGERPLLIVHGTRDGVVSFRHARVLREAAEAAGVPVEFLRIEGGNHISIGSDPVVQATVVEFLQEWLARFTDE</sequence>
<dbReference type="InterPro" id="IPR001375">
    <property type="entry name" value="Peptidase_S9_cat"/>
</dbReference>
<protein>
    <recommendedName>
        <fullName evidence="1">Peptidase S9 prolyl oligopeptidase catalytic domain-containing protein</fullName>
    </recommendedName>
</protein>
<organism evidence="2">
    <name type="scientific">hydrothermal vent metagenome</name>
    <dbReference type="NCBI Taxonomy" id="652676"/>
    <lineage>
        <taxon>unclassified sequences</taxon>
        <taxon>metagenomes</taxon>
        <taxon>ecological metagenomes</taxon>
    </lineage>
</organism>
<dbReference type="InterPro" id="IPR029058">
    <property type="entry name" value="AB_hydrolase_fold"/>
</dbReference>
<reference evidence="2" key="1">
    <citation type="submission" date="2018-06" db="EMBL/GenBank/DDBJ databases">
        <authorList>
            <person name="Zhirakovskaya E."/>
        </authorList>
    </citation>
    <scope>NUCLEOTIDE SEQUENCE</scope>
</reference>